<dbReference type="SUPFAM" id="SSF53756">
    <property type="entry name" value="UDP-Glycosyltransferase/glycogen phosphorylase"/>
    <property type="match status" value="1"/>
</dbReference>
<reference evidence="13 14" key="1">
    <citation type="submission" date="2018-06" db="EMBL/GenBank/DDBJ databases">
        <authorList>
            <consortium name="Pathogen Informatics"/>
            <person name="Doyle S."/>
        </authorList>
    </citation>
    <scope>NUCLEOTIDE SEQUENCE [LARGE SCALE GENOMIC DNA]</scope>
    <source>
        <strain evidence="13 14">NCTC10717</strain>
    </source>
</reference>
<dbReference type="GO" id="GO:0030170">
    <property type="term" value="F:pyridoxal phosphate binding"/>
    <property type="evidence" value="ECO:0007669"/>
    <property type="project" value="InterPro"/>
</dbReference>
<evidence type="ECO:0000256" key="4">
    <source>
        <dbReference type="ARBA" id="ARBA00022533"/>
    </source>
</evidence>
<dbReference type="Proteomes" id="UP000254575">
    <property type="component" value="Unassembled WGS sequence"/>
</dbReference>
<evidence type="ECO:0000256" key="12">
    <source>
        <dbReference type="RuleBase" id="RU000587"/>
    </source>
</evidence>
<dbReference type="GO" id="GO:0005980">
    <property type="term" value="P:glycogen catabolic process"/>
    <property type="evidence" value="ECO:0007669"/>
    <property type="project" value="UniProtKB-ARBA"/>
</dbReference>
<keyword evidence="4" id="KW-0021">Allosteric enzyme</keyword>
<evidence type="ECO:0000256" key="5">
    <source>
        <dbReference type="ARBA" id="ARBA00022600"/>
    </source>
</evidence>
<dbReference type="EMBL" id="UHIA01000004">
    <property type="protein sequence ID" value="SUO97053.1"/>
    <property type="molecule type" value="Genomic_DNA"/>
</dbReference>
<keyword evidence="5" id="KW-0321">Glycogen metabolism</keyword>
<accession>A0A380MYS7</accession>
<dbReference type="EC" id="2.4.1.1" evidence="12"/>
<organism evidence="13 14">
    <name type="scientific">Suttonella indologenes</name>
    <dbReference type="NCBI Taxonomy" id="13276"/>
    <lineage>
        <taxon>Bacteria</taxon>
        <taxon>Pseudomonadati</taxon>
        <taxon>Pseudomonadota</taxon>
        <taxon>Gammaproteobacteria</taxon>
        <taxon>Cardiobacteriales</taxon>
        <taxon>Cardiobacteriaceae</taxon>
        <taxon>Suttonella</taxon>
    </lineage>
</organism>
<name>A0A380MYS7_9GAMM</name>
<evidence type="ECO:0000256" key="9">
    <source>
        <dbReference type="ARBA" id="ARBA00023277"/>
    </source>
</evidence>
<dbReference type="PROSITE" id="PS00102">
    <property type="entry name" value="PHOSPHORYLASE"/>
    <property type="match status" value="1"/>
</dbReference>
<evidence type="ECO:0000256" key="8">
    <source>
        <dbReference type="ARBA" id="ARBA00022898"/>
    </source>
</evidence>
<evidence type="ECO:0000256" key="11">
    <source>
        <dbReference type="PIRSR" id="PIRSR000460-1"/>
    </source>
</evidence>
<dbReference type="PANTHER" id="PTHR11468:SF3">
    <property type="entry name" value="GLYCOGEN PHOSPHORYLASE, LIVER FORM"/>
    <property type="match status" value="1"/>
</dbReference>
<keyword evidence="8 11" id="KW-0663">Pyridoxal phosphate</keyword>
<evidence type="ECO:0000313" key="14">
    <source>
        <dbReference type="Proteomes" id="UP000254575"/>
    </source>
</evidence>
<comment type="catalytic activity">
    <reaction evidence="1 12">
        <text>[(1-&gt;4)-alpha-D-glucosyl](n) + phosphate = [(1-&gt;4)-alpha-D-glucosyl](n-1) + alpha-D-glucose 1-phosphate</text>
        <dbReference type="Rhea" id="RHEA:41732"/>
        <dbReference type="Rhea" id="RHEA-COMP:9584"/>
        <dbReference type="Rhea" id="RHEA-COMP:9586"/>
        <dbReference type="ChEBI" id="CHEBI:15444"/>
        <dbReference type="ChEBI" id="CHEBI:43474"/>
        <dbReference type="ChEBI" id="CHEBI:58601"/>
        <dbReference type="EC" id="2.4.1.1"/>
    </reaction>
</comment>
<dbReference type="CDD" id="cd04300">
    <property type="entry name" value="GT35_Glycogen_Phosphorylase"/>
    <property type="match status" value="1"/>
</dbReference>
<dbReference type="Gene3D" id="3.40.50.2000">
    <property type="entry name" value="Glycogen Phosphorylase B"/>
    <property type="match status" value="2"/>
</dbReference>
<evidence type="ECO:0000256" key="1">
    <source>
        <dbReference type="ARBA" id="ARBA00001275"/>
    </source>
</evidence>
<evidence type="ECO:0000256" key="6">
    <source>
        <dbReference type="ARBA" id="ARBA00022676"/>
    </source>
</evidence>
<dbReference type="AlphaFoldDB" id="A0A380MYS7"/>
<dbReference type="OrthoDB" id="7229284at2"/>
<keyword evidence="14" id="KW-1185">Reference proteome</keyword>
<comment type="cofactor">
    <cofactor evidence="2 12">
        <name>pyridoxal 5'-phosphate</name>
        <dbReference type="ChEBI" id="CHEBI:597326"/>
    </cofactor>
</comment>
<dbReference type="PANTHER" id="PTHR11468">
    <property type="entry name" value="GLYCOGEN PHOSPHORYLASE"/>
    <property type="match status" value="1"/>
</dbReference>
<keyword evidence="9 12" id="KW-0119">Carbohydrate metabolism</keyword>
<dbReference type="RefSeq" id="WP_115218540.1">
    <property type="nucleotide sequence ID" value="NZ_UHIA01000004.1"/>
</dbReference>
<evidence type="ECO:0000256" key="7">
    <source>
        <dbReference type="ARBA" id="ARBA00022679"/>
    </source>
</evidence>
<keyword evidence="6 12" id="KW-0328">Glycosyltransferase</keyword>
<feature type="modified residue" description="N6-(pyridoxal phosphate)lysine" evidence="11">
    <location>
        <position position="659"/>
    </location>
</feature>
<dbReference type="InterPro" id="IPR011833">
    <property type="entry name" value="Glycg_phsphrylas"/>
</dbReference>
<evidence type="ECO:0000313" key="13">
    <source>
        <dbReference type="EMBL" id="SUO97053.1"/>
    </source>
</evidence>
<dbReference type="Pfam" id="PF00343">
    <property type="entry name" value="Phosphorylase"/>
    <property type="match status" value="1"/>
</dbReference>
<proteinExistence type="inferred from homology"/>
<dbReference type="PIRSF" id="PIRSF000460">
    <property type="entry name" value="Pprylas_GlgP"/>
    <property type="match status" value="1"/>
</dbReference>
<gene>
    <name evidence="13" type="primary">malP</name>
    <name evidence="13" type="ORF">NCTC10717_01350</name>
</gene>
<comment type="similarity">
    <text evidence="3 12">Belongs to the glycogen phosphorylase family.</text>
</comment>
<keyword evidence="7 12" id="KW-0808">Transferase</keyword>
<comment type="function">
    <text evidence="12">Allosteric enzyme that catalyzes the rate-limiting step in glycogen catabolism, the phosphorolytic cleavage of glycogen to produce glucose-1-phosphate, and plays a central role in maintaining cellular and organismal glucose homeostasis.</text>
</comment>
<dbReference type="InterPro" id="IPR035090">
    <property type="entry name" value="Pyridoxal_P_attach_site"/>
</dbReference>
<sequence length="832" mass="94792">MNATNPQHVERVKNAIIHKLIFALGCDPKEATTLNWLHAAMRVVRDISTEGRLETRRLTLEKGSRQVYYLSMEFLMGRTFSNALIAEEMYDVIKAALEALGQNVDDIINAEPDPGLGNGGLGRLAACFLDSTATMRIPAMGYGIRYEYGMFRQEINAQGEQVEMPDNWTSHEIAWPYVRPSKRYKIQFGGYVQEEGNRTLWHSADEITALAHDYLVPGYDVNLANNLRLWTAQAGSKVFSLADFNRGDYFAAMEKQNASENVSRVLYPDDSTTKGRELRLRQEYFLCSASLQDIVRRHEAQYGSCDNLADKIAIHLNDTHPSLAIPELMRILIDEKGYDWQQAWTMTQSIFSYTNHTLMSEALETWPVDMLGMILPRHLKLILEINEVFLKQVQERYPHDHDLIRRVSIIDEEGERKVRMAWLSVIGSHKINGVAKFHSQLMVKSIFADFAKLFPERFTNVTNGVTPRRWIGIANPQLATLIDDKIGGTWRKDLTRLSQLNTFADDEAFLQQLAHIKRNNKQALADYVKKQLNITLNPDAIFDVQIKRIHEYKRQSMNVLHILDLYYRILENPDADWQPRVFIFAGKAASAYYMAKKIIHLINDVANIINHDARIRDLIKIVFIPNYGVSLAQMIIPAADISEQISLAGTEASGTSNMKFALNGALTVGTLDGANVEILDAVGKDNIFIFGNTIEEVEQLRREGYSPMRYIEQDAALSHIVQQVSNGAFSPDDPTRYQDLFSPFGDYYQSFADFHAYVEAQNRISEFYRDPIAWQRAALANIANMGYFSSDRSIMDYARNIWKIDPLDDIPLDSEALVERINKPSAAKPYKT</sequence>
<evidence type="ECO:0000256" key="3">
    <source>
        <dbReference type="ARBA" id="ARBA00006047"/>
    </source>
</evidence>
<dbReference type="InterPro" id="IPR000811">
    <property type="entry name" value="Glyco_trans_35"/>
</dbReference>
<evidence type="ECO:0000256" key="10">
    <source>
        <dbReference type="ARBA" id="ARBA00025174"/>
    </source>
</evidence>
<dbReference type="GO" id="GO:0005737">
    <property type="term" value="C:cytoplasm"/>
    <property type="evidence" value="ECO:0007669"/>
    <property type="project" value="TreeGrafter"/>
</dbReference>
<dbReference type="NCBIfam" id="TIGR02093">
    <property type="entry name" value="P_ylase"/>
    <property type="match status" value="1"/>
</dbReference>
<dbReference type="GO" id="GO:0008184">
    <property type="term" value="F:glycogen phosphorylase activity"/>
    <property type="evidence" value="ECO:0007669"/>
    <property type="project" value="InterPro"/>
</dbReference>
<dbReference type="FunFam" id="3.40.50.2000:FF:000003">
    <property type="entry name" value="Alpha-1,4 glucan phosphorylase"/>
    <property type="match status" value="1"/>
</dbReference>
<comment type="function">
    <text evidence="10">Phosphorylase is an important allosteric enzyme in carbohydrate metabolism. Enzymes from different sources differ in their regulatory mechanisms and in their natural substrates. However, all known phosphorylases share catalytic and structural properties.</text>
</comment>
<dbReference type="FunFam" id="3.40.50.2000:FF:000034">
    <property type="entry name" value="Alpha-1,4 glucan phosphorylase"/>
    <property type="match status" value="1"/>
</dbReference>
<evidence type="ECO:0000256" key="2">
    <source>
        <dbReference type="ARBA" id="ARBA00001933"/>
    </source>
</evidence>
<protein>
    <recommendedName>
        <fullName evidence="12">Alpha-1,4 glucan phosphorylase</fullName>
        <ecNumber evidence="12">2.4.1.1</ecNumber>
    </recommendedName>
</protein>